<keyword evidence="2" id="KW-1185">Reference proteome</keyword>
<evidence type="ECO:0000313" key="2">
    <source>
        <dbReference type="Proteomes" id="UP001342314"/>
    </source>
</evidence>
<comment type="caution">
    <text evidence="1">The sequence shown here is derived from an EMBL/GenBank/DDBJ whole genome shotgun (WGS) entry which is preliminary data.</text>
</comment>
<evidence type="ECO:0008006" key="3">
    <source>
        <dbReference type="Google" id="ProtNLM"/>
    </source>
</evidence>
<organism evidence="1 2">
    <name type="scientific">Rhodotorula paludigena</name>
    <dbReference type="NCBI Taxonomy" id="86838"/>
    <lineage>
        <taxon>Eukaryota</taxon>
        <taxon>Fungi</taxon>
        <taxon>Dikarya</taxon>
        <taxon>Basidiomycota</taxon>
        <taxon>Pucciniomycotina</taxon>
        <taxon>Microbotryomycetes</taxon>
        <taxon>Sporidiobolales</taxon>
        <taxon>Sporidiobolaceae</taxon>
        <taxon>Rhodotorula</taxon>
    </lineage>
</organism>
<sequence>MHVLPLDPTALDPRTAAMAGPLADTSLRYLDSINAVSSASSWPADVCTVKVYGAPLRAVRCDYCVQDASYWQASQGNVDLCLSCVVGRRYKSAKNYQFTVAEPVVISCIYTLEELSIMRRNAKNLHNLAKLHPLLDIYPPLSLPRASASFVTGASSQTNPDLLARFCPPLLTVSNHLQTHVAPPAATNMA</sequence>
<proteinExistence type="predicted"/>
<reference evidence="1 2" key="1">
    <citation type="submission" date="2021-12" db="EMBL/GenBank/DDBJ databases">
        <title>High titer production of polyol ester of fatty acids by Rhodotorula paludigena BS15 towards product separation-free biomass refinery.</title>
        <authorList>
            <person name="Mano J."/>
            <person name="Ono H."/>
            <person name="Tanaka T."/>
            <person name="Naito K."/>
            <person name="Sushida H."/>
            <person name="Ike M."/>
            <person name="Tokuyasu K."/>
            <person name="Kitaoka M."/>
        </authorList>
    </citation>
    <scope>NUCLEOTIDE SEQUENCE [LARGE SCALE GENOMIC DNA]</scope>
    <source>
        <strain evidence="1 2">BS15</strain>
    </source>
</reference>
<evidence type="ECO:0000313" key="1">
    <source>
        <dbReference type="EMBL" id="GJN88972.1"/>
    </source>
</evidence>
<dbReference type="Proteomes" id="UP001342314">
    <property type="component" value="Unassembled WGS sequence"/>
</dbReference>
<gene>
    <name evidence="1" type="ORF">Rhopal_001943-T1</name>
</gene>
<name>A0AAV5GIS6_9BASI</name>
<protein>
    <recommendedName>
        <fullName evidence="3">GATA-type domain-containing protein</fullName>
    </recommendedName>
</protein>
<dbReference type="EMBL" id="BQKY01000004">
    <property type="protein sequence ID" value="GJN88972.1"/>
    <property type="molecule type" value="Genomic_DNA"/>
</dbReference>
<accession>A0AAV5GIS6</accession>
<dbReference type="AlphaFoldDB" id="A0AAV5GIS6"/>